<evidence type="ECO:0000259" key="1">
    <source>
        <dbReference type="SMART" id="SM00507"/>
    </source>
</evidence>
<proteinExistence type="predicted"/>
<name>A0ABP7SN00_9BACT</name>
<dbReference type="Proteomes" id="UP001500567">
    <property type="component" value="Unassembled WGS sequence"/>
</dbReference>
<dbReference type="EMBL" id="BAABDJ010000035">
    <property type="protein sequence ID" value="GAA4013866.1"/>
    <property type="molecule type" value="Genomic_DNA"/>
</dbReference>
<sequence length="157" mass="17737">MKAKWTDAEFGEVVAQSLSVAQVIQQLGLVPAGGNYKTVQARIARLQLSTAHFTGQGWNTGLRYRSFGRKAFLPEILVENSPYAFTHGLRGRLLKEGWKQHQCEECGLQERQGQLIPLELHHLNGVHNDHRIENLQLLCPNCHALTKSYRGKNKVKI</sequence>
<gene>
    <name evidence="2" type="ORF">GCM10022408_28740</name>
</gene>
<dbReference type="CDD" id="cd00085">
    <property type="entry name" value="HNHc"/>
    <property type="match status" value="1"/>
</dbReference>
<reference evidence="3" key="1">
    <citation type="journal article" date="2019" name="Int. J. Syst. Evol. Microbiol.">
        <title>The Global Catalogue of Microorganisms (GCM) 10K type strain sequencing project: providing services to taxonomists for standard genome sequencing and annotation.</title>
        <authorList>
            <consortium name="The Broad Institute Genomics Platform"/>
            <consortium name="The Broad Institute Genome Sequencing Center for Infectious Disease"/>
            <person name="Wu L."/>
            <person name="Ma J."/>
        </authorList>
    </citation>
    <scope>NUCLEOTIDE SEQUENCE [LARGE SCALE GENOMIC DNA]</scope>
    <source>
        <strain evidence="3">JCM 17224</strain>
    </source>
</reference>
<protein>
    <recommendedName>
        <fullName evidence="1">HNH nuclease domain-containing protein</fullName>
    </recommendedName>
</protein>
<accession>A0ABP7SN00</accession>
<organism evidence="2 3">
    <name type="scientific">Hymenobacter fastidiosus</name>
    <dbReference type="NCBI Taxonomy" id="486264"/>
    <lineage>
        <taxon>Bacteria</taxon>
        <taxon>Pseudomonadati</taxon>
        <taxon>Bacteroidota</taxon>
        <taxon>Cytophagia</taxon>
        <taxon>Cytophagales</taxon>
        <taxon>Hymenobacteraceae</taxon>
        <taxon>Hymenobacter</taxon>
    </lineage>
</organism>
<dbReference type="RefSeq" id="WP_345073930.1">
    <property type="nucleotide sequence ID" value="NZ_BAABDJ010000035.1"/>
</dbReference>
<comment type="caution">
    <text evidence="2">The sequence shown here is derived from an EMBL/GenBank/DDBJ whole genome shotgun (WGS) entry which is preliminary data.</text>
</comment>
<feature type="domain" description="HNH nuclease" evidence="1">
    <location>
        <begin position="89"/>
        <end position="144"/>
    </location>
</feature>
<evidence type="ECO:0000313" key="3">
    <source>
        <dbReference type="Proteomes" id="UP001500567"/>
    </source>
</evidence>
<keyword evidence="3" id="KW-1185">Reference proteome</keyword>
<evidence type="ECO:0000313" key="2">
    <source>
        <dbReference type="EMBL" id="GAA4013866.1"/>
    </source>
</evidence>
<dbReference type="SMART" id="SM00507">
    <property type="entry name" value="HNHc"/>
    <property type="match status" value="1"/>
</dbReference>
<dbReference type="InterPro" id="IPR003615">
    <property type="entry name" value="HNH_nuc"/>
</dbReference>
<dbReference type="InterPro" id="IPR002711">
    <property type="entry name" value="HNH"/>
</dbReference>
<dbReference type="Pfam" id="PF01844">
    <property type="entry name" value="HNH"/>
    <property type="match status" value="1"/>
</dbReference>